<name>A0A8C5IAX8_GOUWI</name>
<dbReference type="SUPFAM" id="SSF52540">
    <property type="entry name" value="P-loop containing nucleoside triphosphate hydrolases"/>
    <property type="match status" value="1"/>
</dbReference>
<evidence type="ECO:0008006" key="5">
    <source>
        <dbReference type="Google" id="ProtNLM"/>
    </source>
</evidence>
<sequence>MSEEQAGAVGSSSACLCLLCGLPAAGKSALALSLRSEAEQRGWRTAVAPYDDLIPPHAFRLREAEDCEKLPEIHTEWKRHRQSVLLCIEQLLKSNEGIPEAPNINRASWQQCISDLQQQQTDGPLLFILDDNFYYPSMRYEVCQLARKYSLAFCQVYLQCDLETCIMRNRSRSKPIPTEVMVDMEQRLEPPNPQKNSWERNSLTLNTRESLTASDIEMVMELISSALRNPLSPVEDNAEQKEADRLKCANNVVHQADQACRRLISESMKNARESHISSEHMRTLAARLNEDKAVFLRDLRERFLQEQTFTQDEDFDVERVVKRAVGTFDVKRKELLLGIINDKKNLIFKQTSS</sequence>
<reference evidence="3" key="3">
    <citation type="submission" date="2025-09" db="UniProtKB">
        <authorList>
            <consortium name="Ensembl"/>
        </authorList>
    </citation>
    <scope>IDENTIFICATION</scope>
</reference>
<evidence type="ECO:0000256" key="2">
    <source>
        <dbReference type="ARBA" id="ARBA00022840"/>
    </source>
</evidence>
<gene>
    <name evidence="3" type="primary">pstk</name>
</gene>
<dbReference type="InterPro" id="IPR052648">
    <property type="entry name" value="Ser-tRNA(Sec)_kinase"/>
</dbReference>
<dbReference type="InterPro" id="IPR013641">
    <property type="entry name" value="KTI12/PSTK"/>
</dbReference>
<evidence type="ECO:0000313" key="3">
    <source>
        <dbReference type="Ensembl" id="ENSGWIP00000055595.1"/>
    </source>
</evidence>
<dbReference type="CTD" id="118672"/>
<dbReference type="GO" id="GO:0005524">
    <property type="term" value="F:ATP binding"/>
    <property type="evidence" value="ECO:0007669"/>
    <property type="project" value="UniProtKB-KW"/>
</dbReference>
<dbReference type="GO" id="GO:0016301">
    <property type="term" value="F:kinase activity"/>
    <property type="evidence" value="ECO:0007669"/>
    <property type="project" value="TreeGrafter"/>
</dbReference>
<dbReference type="PANTHER" id="PTHR20873">
    <property type="entry name" value="L-SERYL-TRNA(SEC) KINASE"/>
    <property type="match status" value="1"/>
</dbReference>
<dbReference type="GeneID" id="114481109"/>
<dbReference type="Pfam" id="PF08433">
    <property type="entry name" value="KTI12"/>
    <property type="match status" value="1"/>
</dbReference>
<keyword evidence="2" id="KW-0067">ATP-binding</keyword>
<reference evidence="3" key="2">
    <citation type="submission" date="2025-08" db="UniProtKB">
        <authorList>
            <consortium name="Ensembl"/>
        </authorList>
    </citation>
    <scope>IDENTIFICATION</scope>
</reference>
<dbReference type="Gene3D" id="3.40.50.300">
    <property type="entry name" value="P-loop containing nucleotide triphosphate hydrolases"/>
    <property type="match status" value="1"/>
</dbReference>
<dbReference type="RefSeq" id="XP_028331318.1">
    <property type="nucleotide sequence ID" value="XM_028475517.1"/>
</dbReference>
<dbReference type="GO" id="GO:0000049">
    <property type="term" value="F:tRNA binding"/>
    <property type="evidence" value="ECO:0007669"/>
    <property type="project" value="TreeGrafter"/>
</dbReference>
<protein>
    <recommendedName>
        <fullName evidence="5">Phosphoseryl-tRNA kinase</fullName>
    </recommendedName>
</protein>
<dbReference type="Ensembl" id="ENSGWIT00000059852.1">
    <property type="protein sequence ID" value="ENSGWIP00000055595.1"/>
    <property type="gene ID" value="ENSGWIG00000026442.1"/>
</dbReference>
<proteinExistence type="predicted"/>
<dbReference type="AlphaFoldDB" id="A0A8C5IAX8"/>
<dbReference type="Proteomes" id="UP000694680">
    <property type="component" value="Chromosome 19"/>
</dbReference>
<evidence type="ECO:0000256" key="1">
    <source>
        <dbReference type="ARBA" id="ARBA00022741"/>
    </source>
</evidence>
<accession>A0A8C5IAX8</accession>
<keyword evidence="1" id="KW-0547">Nucleotide-binding</keyword>
<dbReference type="PANTHER" id="PTHR20873:SF0">
    <property type="entry name" value="L-SERYL-TRNA(SEC) KINASE"/>
    <property type="match status" value="1"/>
</dbReference>
<evidence type="ECO:0000313" key="4">
    <source>
        <dbReference type="Proteomes" id="UP000694680"/>
    </source>
</evidence>
<organism evidence="3 4">
    <name type="scientific">Gouania willdenowi</name>
    <name type="common">Blunt-snouted clingfish</name>
    <name type="synonym">Lepadogaster willdenowi</name>
    <dbReference type="NCBI Taxonomy" id="441366"/>
    <lineage>
        <taxon>Eukaryota</taxon>
        <taxon>Metazoa</taxon>
        <taxon>Chordata</taxon>
        <taxon>Craniata</taxon>
        <taxon>Vertebrata</taxon>
        <taxon>Euteleostomi</taxon>
        <taxon>Actinopterygii</taxon>
        <taxon>Neopterygii</taxon>
        <taxon>Teleostei</taxon>
        <taxon>Neoteleostei</taxon>
        <taxon>Acanthomorphata</taxon>
        <taxon>Ovalentaria</taxon>
        <taxon>Blenniimorphae</taxon>
        <taxon>Blenniiformes</taxon>
        <taxon>Gobiesocoidei</taxon>
        <taxon>Gobiesocidae</taxon>
        <taxon>Gobiesocinae</taxon>
        <taxon>Gouania</taxon>
    </lineage>
</organism>
<reference evidence="3" key="1">
    <citation type="submission" date="2020-06" db="EMBL/GenBank/DDBJ databases">
        <authorList>
            <consortium name="Wellcome Sanger Institute Data Sharing"/>
        </authorList>
    </citation>
    <scope>NUCLEOTIDE SEQUENCE [LARGE SCALE GENOMIC DNA]</scope>
</reference>
<dbReference type="InterPro" id="IPR027417">
    <property type="entry name" value="P-loop_NTPase"/>
</dbReference>
<keyword evidence="4" id="KW-1185">Reference proteome</keyword>